<dbReference type="Pfam" id="PF18201">
    <property type="entry name" value="PIH1_CS"/>
    <property type="match status" value="1"/>
</dbReference>
<comment type="caution">
    <text evidence="4">The sequence shown here is derived from an EMBL/GenBank/DDBJ whole genome shotgun (WGS) entry which is preliminary data.</text>
</comment>
<dbReference type="InParanoid" id="A0A2R5GEW3"/>
<dbReference type="OrthoDB" id="25887at2759"/>
<keyword evidence="5" id="KW-1185">Reference proteome</keyword>
<dbReference type="AlphaFoldDB" id="A0A2R5GEW3"/>
<evidence type="ECO:0000313" key="4">
    <source>
        <dbReference type="EMBL" id="GBG29482.1"/>
    </source>
</evidence>
<dbReference type="Proteomes" id="UP000241890">
    <property type="component" value="Unassembled WGS sequence"/>
</dbReference>
<feature type="compositionally biased region" description="Acidic residues" evidence="2">
    <location>
        <begin position="230"/>
        <end position="249"/>
    </location>
</feature>
<comment type="similarity">
    <text evidence="1">Belongs to the PIH1 family.</text>
</comment>
<dbReference type="InterPro" id="IPR026697">
    <property type="entry name" value="DNAAF6"/>
</dbReference>
<protein>
    <submittedName>
        <fullName evidence="4">Protein kintoun</fullName>
    </submittedName>
</protein>
<evidence type="ECO:0000313" key="5">
    <source>
        <dbReference type="Proteomes" id="UP000241890"/>
    </source>
</evidence>
<dbReference type="Gene3D" id="2.60.40.790">
    <property type="match status" value="1"/>
</dbReference>
<dbReference type="GO" id="GO:0045505">
    <property type="term" value="F:dynein intermediate chain binding"/>
    <property type="evidence" value="ECO:0007669"/>
    <property type="project" value="TreeGrafter"/>
</dbReference>
<gene>
    <name evidence="4" type="ORF">FCC1311_057032</name>
</gene>
<organism evidence="4 5">
    <name type="scientific">Hondaea fermentalgiana</name>
    <dbReference type="NCBI Taxonomy" id="2315210"/>
    <lineage>
        <taxon>Eukaryota</taxon>
        <taxon>Sar</taxon>
        <taxon>Stramenopiles</taxon>
        <taxon>Bigyra</taxon>
        <taxon>Labyrinthulomycetes</taxon>
        <taxon>Thraustochytrida</taxon>
        <taxon>Thraustochytriidae</taxon>
        <taxon>Hondaea</taxon>
    </lineage>
</organism>
<sequence length="847" mass="93348">MASAHPMADFGALNELFAKADLEEQARGTSGGDKAAGLVAKPTKVVTLADEERKNSGGSDDNDGEAARETDEIWAHEEVDTAHVAALKAPQDGRAQPEYDIVYKQCVGAETVFFGMDDIDPSSNSCAEIVIKIKLPNQQMKDLDLDVQRQSLVLSSPDYRLATYLPYAVDHDKGSAKWDAEKSQLSVTLPIAFEASCLSLPGRITCREEWDAFTRRLVATGLLDAHDDPFGDDDDDDDDDENNDDDFNDDLAIRTATRHAQHKQQQQRRASASESWTKKAEPNNAKAWCKSVWARTRPFGSNGEDITFEDVCRFLRQDFADQLEGDPVLEARRALTTAKQQIAALGRVVENWAPDATQTRQMIEMAIVLHKDLDSLQEPVQALAQAQHSDFVLQATSPRRNGQRCDPTPFAFQQTRCRDIEQRCATYRVRGAPLRVDARGRRRTSPLKLSDKLRHTQDKSLEVSLASTSSGALIEVVTLRGSTEASDDDIAFALNCHAAHRELMLSSYFPDWMGYSRSSEIYYEHIPGCQSLASLLDRIGPMEESQPLLAAILAQTLAALCDLLEQSTFTIRSPLGPQNVFLVDKGTRVVVGAVDWGSKETCHSRRGTRGPELFDVFAWQRARERAFLGAFATIIGACLGTTIDTNTSCSTREQSNDDADDAPTCTTVFTRAQCDAGIRVSVDTTFRLSLPPSAPGKLWRCARLVDSGVDPTGESSSGLRSQIVALHDPDSLEFYASRPGLVRMYLQELEWWQDPSDLGRLETSAPSMMCKVSVVPDRADAKRSEQPRLSSQLGAVLSACQQGSKAKHGHLLGLRELQSRSALLDVEAIDFEAVQDDFHVYVGAGEK</sequence>
<dbReference type="InterPro" id="IPR041442">
    <property type="entry name" value="PIH1D1/2/3_CS-like"/>
</dbReference>
<evidence type="ECO:0000259" key="3">
    <source>
        <dbReference type="Pfam" id="PF18201"/>
    </source>
</evidence>
<dbReference type="GO" id="GO:0070286">
    <property type="term" value="P:axonemal dynein complex assembly"/>
    <property type="evidence" value="ECO:0007669"/>
    <property type="project" value="InterPro"/>
</dbReference>
<dbReference type="EMBL" id="BEYU01000059">
    <property type="protein sequence ID" value="GBG29482.1"/>
    <property type="molecule type" value="Genomic_DNA"/>
</dbReference>
<accession>A0A2R5GEW3</accession>
<feature type="compositionally biased region" description="Basic residues" evidence="2">
    <location>
        <begin position="256"/>
        <end position="266"/>
    </location>
</feature>
<feature type="domain" description="PIH1D1/2/3 CS-like" evidence="3">
    <location>
        <begin position="95"/>
        <end position="191"/>
    </location>
</feature>
<name>A0A2R5GEW3_9STRA</name>
<dbReference type="PANTHER" id="PTHR21083">
    <property type="entry name" value="TWISTER"/>
    <property type="match status" value="1"/>
</dbReference>
<dbReference type="InterPro" id="IPR008978">
    <property type="entry name" value="HSP20-like_chaperone"/>
</dbReference>
<feature type="region of interest" description="Disordered" evidence="2">
    <location>
        <begin position="46"/>
        <end position="68"/>
    </location>
</feature>
<evidence type="ECO:0000256" key="1">
    <source>
        <dbReference type="ARBA" id="ARBA00008511"/>
    </source>
</evidence>
<dbReference type="CDD" id="cd00298">
    <property type="entry name" value="ACD_sHsps_p23-like"/>
    <property type="match status" value="1"/>
</dbReference>
<proteinExistence type="inferred from homology"/>
<dbReference type="GO" id="GO:0005737">
    <property type="term" value="C:cytoplasm"/>
    <property type="evidence" value="ECO:0007669"/>
    <property type="project" value="TreeGrafter"/>
</dbReference>
<feature type="region of interest" description="Disordered" evidence="2">
    <location>
        <begin position="225"/>
        <end position="280"/>
    </location>
</feature>
<evidence type="ECO:0000256" key="2">
    <source>
        <dbReference type="SAM" id="MobiDB-lite"/>
    </source>
</evidence>
<reference evidence="4 5" key="1">
    <citation type="submission" date="2017-12" db="EMBL/GenBank/DDBJ databases">
        <title>Sequencing, de novo assembly and annotation of complete genome of a new Thraustochytrid species, strain FCC1311.</title>
        <authorList>
            <person name="Sedici K."/>
            <person name="Godart F."/>
            <person name="Aiese Cigliano R."/>
            <person name="Sanseverino W."/>
            <person name="Barakat M."/>
            <person name="Ortet P."/>
            <person name="Marechal E."/>
            <person name="Cagnac O."/>
            <person name="Amato A."/>
        </authorList>
    </citation>
    <scope>NUCLEOTIDE SEQUENCE [LARGE SCALE GENOMIC DNA]</scope>
</reference>
<dbReference type="PANTHER" id="PTHR21083:SF0">
    <property type="entry name" value="DYNEIN AXONEMAL ASSEMBLY FACTOR 6"/>
    <property type="match status" value="1"/>
</dbReference>
<dbReference type="GO" id="GO:0051087">
    <property type="term" value="F:protein-folding chaperone binding"/>
    <property type="evidence" value="ECO:0007669"/>
    <property type="project" value="InterPro"/>
</dbReference>